<dbReference type="InterPro" id="IPR001910">
    <property type="entry name" value="Inosine/uridine_hydrolase_dom"/>
</dbReference>
<evidence type="ECO:0000313" key="4">
    <source>
        <dbReference type="EMBL" id="RLE10714.1"/>
    </source>
</evidence>
<evidence type="ECO:0000259" key="3">
    <source>
        <dbReference type="Pfam" id="PF01156"/>
    </source>
</evidence>
<dbReference type="SUPFAM" id="SSF53590">
    <property type="entry name" value="Nucleoside hydrolase"/>
    <property type="match status" value="1"/>
</dbReference>
<dbReference type="EMBL" id="QMPZ01000003">
    <property type="protein sequence ID" value="RLE10714.1"/>
    <property type="molecule type" value="Genomic_DNA"/>
</dbReference>
<sequence>MINILIDTDIGDDVDDALAIGFALSCPELDVKAITTVYGDTKTRAKLVLKLLKAFGREDIPVGVGIKRPLLGKERTDQVNQAVVLDEREILAAPSRQAAVDLIISQVMACEHPIIVTIGPLTNVAAALVKEPDLARKAKLVMMGGAVNRQQAEYNVRCDPEAARIVLESGIQVIMVGLDVTTKCKLGQEELNSLAKKASPTTHLLMDMIRAWQRSTGRVYPILHDPLAVAVSFDQTLVKMEPRKVNVETRGEFTRGFTLTSKEKASNVKVCLDVDAVRFITLFMRRILKV</sequence>
<dbReference type="Pfam" id="PF01156">
    <property type="entry name" value="IU_nuc_hydro"/>
    <property type="match status" value="1"/>
</dbReference>
<organism evidence="4 5">
    <name type="scientific">Aerophobetes bacterium</name>
    <dbReference type="NCBI Taxonomy" id="2030807"/>
    <lineage>
        <taxon>Bacteria</taxon>
        <taxon>Candidatus Aerophobota</taxon>
    </lineage>
</organism>
<dbReference type="InterPro" id="IPR036452">
    <property type="entry name" value="Ribo_hydro-like"/>
</dbReference>
<dbReference type="PANTHER" id="PTHR12304:SF4">
    <property type="entry name" value="URIDINE NUCLEOSIDASE"/>
    <property type="match status" value="1"/>
</dbReference>
<dbReference type="InterPro" id="IPR023186">
    <property type="entry name" value="IUNH"/>
</dbReference>
<dbReference type="GO" id="GO:0005829">
    <property type="term" value="C:cytosol"/>
    <property type="evidence" value="ECO:0007669"/>
    <property type="project" value="TreeGrafter"/>
</dbReference>
<proteinExistence type="predicted"/>
<name>A0A497E6G2_UNCAE</name>
<dbReference type="GO" id="GO:0006152">
    <property type="term" value="P:purine nucleoside catabolic process"/>
    <property type="evidence" value="ECO:0007669"/>
    <property type="project" value="TreeGrafter"/>
</dbReference>
<keyword evidence="2" id="KW-0326">Glycosidase</keyword>
<evidence type="ECO:0000256" key="2">
    <source>
        <dbReference type="ARBA" id="ARBA00023295"/>
    </source>
</evidence>
<gene>
    <name evidence="4" type="ORF">DRJ00_00545</name>
</gene>
<dbReference type="Proteomes" id="UP000279422">
    <property type="component" value="Unassembled WGS sequence"/>
</dbReference>
<comment type="caution">
    <text evidence="4">The sequence shown here is derived from an EMBL/GenBank/DDBJ whole genome shotgun (WGS) entry which is preliminary data.</text>
</comment>
<dbReference type="GO" id="GO:0008477">
    <property type="term" value="F:purine nucleosidase activity"/>
    <property type="evidence" value="ECO:0007669"/>
    <property type="project" value="TreeGrafter"/>
</dbReference>
<dbReference type="Gene3D" id="3.90.245.10">
    <property type="entry name" value="Ribonucleoside hydrolase-like"/>
    <property type="match status" value="1"/>
</dbReference>
<protein>
    <recommendedName>
        <fullName evidence="3">Inosine/uridine-preferring nucleoside hydrolase domain-containing protein</fullName>
    </recommendedName>
</protein>
<accession>A0A497E6G2</accession>
<reference evidence="4 5" key="1">
    <citation type="submission" date="2018-06" db="EMBL/GenBank/DDBJ databases">
        <title>Extensive metabolic versatility and redundancy in microbially diverse, dynamic hydrothermal sediments.</title>
        <authorList>
            <person name="Dombrowski N."/>
            <person name="Teske A."/>
            <person name="Baker B.J."/>
        </authorList>
    </citation>
    <scope>NUCLEOTIDE SEQUENCE [LARGE SCALE GENOMIC DNA]</scope>
    <source>
        <strain evidence="4">B47_G16</strain>
    </source>
</reference>
<feature type="domain" description="Inosine/uridine-preferring nucleoside hydrolase" evidence="3">
    <location>
        <begin position="4"/>
        <end position="280"/>
    </location>
</feature>
<dbReference type="PANTHER" id="PTHR12304">
    <property type="entry name" value="INOSINE-URIDINE PREFERRING NUCLEOSIDE HYDROLASE"/>
    <property type="match status" value="1"/>
</dbReference>
<dbReference type="AlphaFoldDB" id="A0A497E6G2"/>
<evidence type="ECO:0000313" key="5">
    <source>
        <dbReference type="Proteomes" id="UP000279422"/>
    </source>
</evidence>
<evidence type="ECO:0000256" key="1">
    <source>
        <dbReference type="ARBA" id="ARBA00022801"/>
    </source>
</evidence>
<keyword evidence="1" id="KW-0378">Hydrolase</keyword>